<evidence type="ECO:0000259" key="5">
    <source>
        <dbReference type="Pfam" id="PF03446"/>
    </source>
</evidence>
<reference evidence="7" key="1">
    <citation type="submission" date="2020-08" db="EMBL/GenBank/DDBJ databases">
        <title>Genome public.</title>
        <authorList>
            <person name="Liu C."/>
            <person name="Sun Q."/>
        </authorList>
    </citation>
    <scope>NUCLEOTIDE SEQUENCE</scope>
    <source>
        <strain evidence="7">BX7</strain>
    </source>
</reference>
<dbReference type="InterPro" id="IPR006115">
    <property type="entry name" value="6PGDH_NADP-bd"/>
</dbReference>
<name>A0A926DGJ6_9FIRM</name>
<evidence type="ECO:0000256" key="4">
    <source>
        <dbReference type="PIRSR" id="PIRSR000103-1"/>
    </source>
</evidence>
<dbReference type="SUPFAM" id="SSF51735">
    <property type="entry name" value="NAD(P)-binding Rossmann-fold domains"/>
    <property type="match status" value="1"/>
</dbReference>
<feature type="domain" description="6-phosphogluconate dehydrogenase NADP-binding" evidence="5">
    <location>
        <begin position="2"/>
        <end position="159"/>
    </location>
</feature>
<keyword evidence="8" id="KW-1185">Reference proteome</keyword>
<dbReference type="PIRSF" id="PIRSF000103">
    <property type="entry name" value="HIBADH"/>
    <property type="match status" value="1"/>
</dbReference>
<dbReference type="GO" id="GO:0016491">
    <property type="term" value="F:oxidoreductase activity"/>
    <property type="evidence" value="ECO:0007669"/>
    <property type="project" value="UniProtKB-KW"/>
</dbReference>
<dbReference type="InterPro" id="IPR029154">
    <property type="entry name" value="HIBADH-like_NADP-bd"/>
</dbReference>
<organism evidence="7 8">
    <name type="scientific">Feifania hominis</name>
    <dbReference type="NCBI Taxonomy" id="2763660"/>
    <lineage>
        <taxon>Bacteria</taxon>
        <taxon>Bacillati</taxon>
        <taxon>Bacillota</taxon>
        <taxon>Clostridia</taxon>
        <taxon>Eubacteriales</taxon>
        <taxon>Feifaniaceae</taxon>
        <taxon>Feifania</taxon>
    </lineage>
</organism>
<comment type="similarity">
    <text evidence="1">Belongs to the HIBADH-related family.</text>
</comment>
<keyword evidence="3" id="KW-0520">NAD</keyword>
<dbReference type="Proteomes" id="UP000620366">
    <property type="component" value="Unassembled WGS sequence"/>
</dbReference>
<dbReference type="InterPro" id="IPR036291">
    <property type="entry name" value="NAD(P)-bd_dom_sf"/>
</dbReference>
<evidence type="ECO:0000313" key="7">
    <source>
        <dbReference type="EMBL" id="MBC8536655.1"/>
    </source>
</evidence>
<feature type="active site" evidence="4">
    <location>
        <position position="170"/>
    </location>
</feature>
<dbReference type="EMBL" id="JACRSP010000003">
    <property type="protein sequence ID" value="MBC8536655.1"/>
    <property type="molecule type" value="Genomic_DNA"/>
</dbReference>
<dbReference type="Pfam" id="PF03446">
    <property type="entry name" value="NAD_binding_2"/>
    <property type="match status" value="1"/>
</dbReference>
<comment type="caution">
    <text evidence="7">The sequence shown here is derived from an EMBL/GenBank/DDBJ whole genome shotgun (WGS) entry which is preliminary data.</text>
</comment>
<feature type="domain" description="3-hydroxyisobutyrate dehydrogenase-like NAD-binding" evidence="6">
    <location>
        <begin position="164"/>
        <end position="284"/>
    </location>
</feature>
<evidence type="ECO:0000256" key="1">
    <source>
        <dbReference type="ARBA" id="ARBA00009080"/>
    </source>
</evidence>
<proteinExistence type="inferred from homology"/>
<protein>
    <submittedName>
        <fullName evidence="7">NAD(P)-dependent oxidoreductase</fullName>
    </submittedName>
</protein>
<dbReference type="PANTHER" id="PTHR43060">
    <property type="entry name" value="3-HYDROXYISOBUTYRATE DEHYDROGENASE-LIKE 1, MITOCHONDRIAL-RELATED"/>
    <property type="match status" value="1"/>
</dbReference>
<dbReference type="GO" id="GO:0051287">
    <property type="term" value="F:NAD binding"/>
    <property type="evidence" value="ECO:0007669"/>
    <property type="project" value="InterPro"/>
</dbReference>
<dbReference type="InterPro" id="IPR008927">
    <property type="entry name" value="6-PGluconate_DH-like_C_sf"/>
</dbReference>
<evidence type="ECO:0000259" key="6">
    <source>
        <dbReference type="Pfam" id="PF14833"/>
    </source>
</evidence>
<dbReference type="PANTHER" id="PTHR43060:SF15">
    <property type="entry name" value="3-HYDROXYISOBUTYRATE DEHYDROGENASE-LIKE 1, MITOCHONDRIAL-RELATED"/>
    <property type="match status" value="1"/>
</dbReference>
<dbReference type="InterPro" id="IPR015815">
    <property type="entry name" value="HIBADH-related"/>
</dbReference>
<evidence type="ECO:0000256" key="2">
    <source>
        <dbReference type="ARBA" id="ARBA00023002"/>
    </source>
</evidence>
<dbReference type="GO" id="GO:0050661">
    <property type="term" value="F:NADP binding"/>
    <property type="evidence" value="ECO:0007669"/>
    <property type="project" value="InterPro"/>
</dbReference>
<gene>
    <name evidence="7" type="ORF">H8695_08160</name>
</gene>
<evidence type="ECO:0000313" key="8">
    <source>
        <dbReference type="Proteomes" id="UP000620366"/>
    </source>
</evidence>
<accession>A0A926DGJ6</accession>
<dbReference type="Gene3D" id="1.10.1040.10">
    <property type="entry name" value="N-(1-d-carboxylethyl)-l-norvaline Dehydrogenase, domain 2"/>
    <property type="match status" value="1"/>
</dbReference>
<sequence>MKIGFIGTGVMGAAMARNLMRAGHTLAVYNRTKSKALPLVEEGAELCETVAACAAGRDMVITIVGMPADVEQVYFAPDGILENADRGTLLVDMTTTEPSLSVRIHAAAVSRGLRAIDAPVSGGDVGAREGTLSIMAGGDEEDFEAAQPVLACMGSLVVYEGPAGSGQHTKMANQIAIAGAVAGVGEALSYARRMGLDLERTIQTLSAGAARSFQLESNGAKMVSGDMAPGFFIKHFVKDMGIAEREASDAGLSLEVLAQVLEMYRSLEARGLGELGTQAICKYYE</sequence>
<dbReference type="InterPro" id="IPR013328">
    <property type="entry name" value="6PGD_dom2"/>
</dbReference>
<keyword evidence="2" id="KW-0560">Oxidoreductase</keyword>
<dbReference type="AlphaFoldDB" id="A0A926DGJ6"/>
<dbReference type="SUPFAM" id="SSF48179">
    <property type="entry name" value="6-phosphogluconate dehydrogenase C-terminal domain-like"/>
    <property type="match status" value="1"/>
</dbReference>
<evidence type="ECO:0000256" key="3">
    <source>
        <dbReference type="ARBA" id="ARBA00023027"/>
    </source>
</evidence>
<dbReference type="Pfam" id="PF14833">
    <property type="entry name" value="NAD_binding_11"/>
    <property type="match status" value="1"/>
</dbReference>
<dbReference type="RefSeq" id="WP_249300493.1">
    <property type="nucleotide sequence ID" value="NZ_JACRSP010000003.1"/>
</dbReference>
<dbReference type="Gene3D" id="3.40.50.720">
    <property type="entry name" value="NAD(P)-binding Rossmann-like Domain"/>
    <property type="match status" value="1"/>
</dbReference>